<dbReference type="Gene3D" id="3.40.50.1820">
    <property type="entry name" value="alpha/beta hydrolase"/>
    <property type="match status" value="2"/>
</dbReference>
<reference evidence="8 9" key="1">
    <citation type="submission" date="2015-01" db="EMBL/GenBank/DDBJ databases">
        <title>Sequencing and annotation of Micromonospora carbonacea strain JXNU-1 genome.</title>
        <authorList>
            <person name="Long Z."/>
            <person name="Huang Y."/>
            <person name="Jiang Y."/>
        </authorList>
    </citation>
    <scope>NUCLEOTIDE SEQUENCE [LARGE SCALE GENOMIC DNA]</scope>
    <source>
        <strain evidence="8 9">JXNU-1</strain>
    </source>
</reference>
<keyword evidence="9" id="KW-1185">Reference proteome</keyword>
<protein>
    <submittedName>
        <fullName evidence="8">Transporter</fullName>
    </submittedName>
</protein>
<gene>
    <name evidence="8" type="ORF">TK50_16970</name>
</gene>
<dbReference type="Pfam" id="PF08386">
    <property type="entry name" value="Abhydrolase_4"/>
    <property type="match status" value="1"/>
</dbReference>
<comment type="similarity">
    <text evidence="1">Belongs to the peptidase S33 family.</text>
</comment>
<dbReference type="AlphaFoldDB" id="A0A0D0VPL5"/>
<dbReference type="RefSeq" id="WP_043964942.1">
    <property type="nucleotide sequence ID" value="NZ_JXSX01000002.1"/>
</dbReference>
<evidence type="ECO:0000256" key="1">
    <source>
        <dbReference type="ARBA" id="ARBA00010088"/>
    </source>
</evidence>
<evidence type="ECO:0000313" key="9">
    <source>
        <dbReference type="Proteomes" id="UP000032254"/>
    </source>
</evidence>
<dbReference type="Proteomes" id="UP000032254">
    <property type="component" value="Unassembled WGS sequence"/>
</dbReference>
<keyword evidence="2 5" id="KW-0732">Signal</keyword>
<feature type="compositionally biased region" description="Low complexity" evidence="4">
    <location>
        <begin position="29"/>
        <end position="39"/>
    </location>
</feature>
<dbReference type="OrthoDB" id="4006962at2"/>
<dbReference type="InterPro" id="IPR029058">
    <property type="entry name" value="AB_hydrolase_fold"/>
</dbReference>
<dbReference type="Pfam" id="PF00561">
    <property type="entry name" value="Abhydrolase_1"/>
    <property type="match status" value="1"/>
</dbReference>
<feature type="compositionally biased region" description="Basic and acidic residues" evidence="4">
    <location>
        <begin position="40"/>
        <end position="49"/>
    </location>
</feature>
<feature type="signal peptide" evidence="5">
    <location>
        <begin position="1"/>
        <end position="28"/>
    </location>
</feature>
<comment type="caution">
    <text evidence="8">The sequence shown here is derived from an EMBL/GenBank/DDBJ whole genome shotgun (WGS) entry which is preliminary data.</text>
</comment>
<name>A0A0D0VPL5_9ACTN</name>
<dbReference type="PANTHER" id="PTHR43248:SF29">
    <property type="entry name" value="TRIPEPTIDYL AMINOPEPTIDASE"/>
    <property type="match status" value="1"/>
</dbReference>
<dbReference type="SUPFAM" id="SSF53474">
    <property type="entry name" value="alpha/beta-Hydrolases"/>
    <property type="match status" value="1"/>
</dbReference>
<dbReference type="GO" id="GO:0016787">
    <property type="term" value="F:hydrolase activity"/>
    <property type="evidence" value="ECO:0007669"/>
    <property type="project" value="UniProtKB-KW"/>
</dbReference>
<feature type="domain" description="Peptidase S33 tripeptidyl aminopeptidase-like C-terminal" evidence="7">
    <location>
        <begin position="444"/>
        <end position="548"/>
    </location>
</feature>
<dbReference type="InterPro" id="IPR000073">
    <property type="entry name" value="AB_hydrolase_1"/>
</dbReference>
<evidence type="ECO:0000256" key="5">
    <source>
        <dbReference type="SAM" id="SignalP"/>
    </source>
</evidence>
<feature type="chain" id="PRO_5002223523" evidence="5">
    <location>
        <begin position="29"/>
        <end position="604"/>
    </location>
</feature>
<evidence type="ECO:0000256" key="2">
    <source>
        <dbReference type="ARBA" id="ARBA00022729"/>
    </source>
</evidence>
<dbReference type="PATRIC" id="fig|47853.6.peg.3552"/>
<feature type="region of interest" description="Disordered" evidence="4">
    <location>
        <begin position="29"/>
        <end position="49"/>
    </location>
</feature>
<proteinExistence type="inferred from homology"/>
<evidence type="ECO:0000313" key="8">
    <source>
        <dbReference type="EMBL" id="KIR62678.1"/>
    </source>
</evidence>
<organism evidence="8 9">
    <name type="scientific">Micromonospora haikouensis</name>
    <dbReference type="NCBI Taxonomy" id="686309"/>
    <lineage>
        <taxon>Bacteria</taxon>
        <taxon>Bacillati</taxon>
        <taxon>Actinomycetota</taxon>
        <taxon>Actinomycetes</taxon>
        <taxon>Micromonosporales</taxon>
        <taxon>Micromonosporaceae</taxon>
        <taxon>Micromonospora</taxon>
    </lineage>
</organism>
<feature type="domain" description="AB hydrolase-1" evidence="6">
    <location>
        <begin position="107"/>
        <end position="262"/>
    </location>
</feature>
<evidence type="ECO:0000256" key="4">
    <source>
        <dbReference type="SAM" id="MobiDB-lite"/>
    </source>
</evidence>
<evidence type="ECO:0000259" key="7">
    <source>
        <dbReference type="Pfam" id="PF08386"/>
    </source>
</evidence>
<dbReference type="PANTHER" id="PTHR43248">
    <property type="entry name" value="2-SUCCINYL-6-HYDROXY-2,4-CYCLOHEXADIENE-1-CARBOXYLATE SYNTHASE"/>
    <property type="match status" value="1"/>
</dbReference>
<dbReference type="InterPro" id="IPR013595">
    <property type="entry name" value="Pept_S33_TAP-like_C"/>
</dbReference>
<dbReference type="InterPro" id="IPR051601">
    <property type="entry name" value="Serine_prot/Carboxylest_S33"/>
</dbReference>
<dbReference type="GeneID" id="301305750"/>
<evidence type="ECO:0000259" key="6">
    <source>
        <dbReference type="Pfam" id="PF00561"/>
    </source>
</evidence>
<evidence type="ECO:0000256" key="3">
    <source>
        <dbReference type="ARBA" id="ARBA00022801"/>
    </source>
</evidence>
<dbReference type="EMBL" id="JXSX01000002">
    <property type="protein sequence ID" value="KIR62678.1"/>
    <property type="molecule type" value="Genomic_DNA"/>
</dbReference>
<keyword evidence="3" id="KW-0378">Hydrolase</keyword>
<accession>A0A0D0VPL5</accession>
<sequence>MPRTTRSLAAAGIAGIVLAGTAIAPAGAAPTTAGFGRPATSDRTDPVEARRVDSVPTPKLDWYACYGTAECATVQLPLDYDKPKGATTEVAVLRVKARDQKNRIGSLFVNPGGPGGSGTDLALAAPYFLGDDLLDRFDIVGVDPRGVAASENVRCFPSVKEQTKAYAGLNVAFPWTKAEEQAYVASSKAIGKACSSTGKPLTGAMSTAEVARDMEVLRRAVGDKKLSYLGFSYGTALGQYYANMFPDRVRAVVVDGVLNPNAWVGQGKARNQLQETRLASADGAYAALREILKRCASAGPQACPLAAGDPVAAVETVAKRLRKKPLVIEDPDTGETYPVSYADYVGAMLSGLYSPYGYSDIVGITADLLVLTDPATATAARRAEARTALAHRAATAATQQARRRYDFPYNNSLETFLGVDCTDAYHPKDAGSWPALAAKEDARAPYFGRLWAWATSPCARNTWTVRDEDAYTGSFDKRTSAPVLVVGNYWDPATNYQGAVTSAALLPNSRLLSSDNWGHTAYGTSACATGAIEAYLLKGTLPAKGKVCVGDVQPFAEPAAGAAGDRVAATKDDLARRAAPARGEPKRLPPVVAPLPAVGTLTVR</sequence>